<dbReference type="GO" id="GO:0031461">
    <property type="term" value="C:cullin-RING ubiquitin ligase complex"/>
    <property type="evidence" value="ECO:0007669"/>
    <property type="project" value="InterPro"/>
</dbReference>
<accession>A0A8S2W6W1</accession>
<dbReference type="GO" id="GO:0031625">
    <property type="term" value="F:ubiquitin protein ligase binding"/>
    <property type="evidence" value="ECO:0007669"/>
    <property type="project" value="InterPro"/>
</dbReference>
<dbReference type="Proteomes" id="UP000681720">
    <property type="component" value="Unassembled WGS sequence"/>
</dbReference>
<dbReference type="Gene3D" id="1.10.10.10">
    <property type="entry name" value="Winged helix-like DNA-binding domain superfamily/Winged helix DNA-binding domain"/>
    <property type="match status" value="1"/>
</dbReference>
<dbReference type="PANTHER" id="PTHR11932">
    <property type="entry name" value="CULLIN"/>
    <property type="match status" value="1"/>
</dbReference>
<protein>
    <recommendedName>
        <fullName evidence="1">Cullin neddylation domain-containing protein</fullName>
    </recommendedName>
</protein>
<dbReference type="PROSITE" id="PS01256">
    <property type="entry name" value="CULLIN_1"/>
    <property type="match status" value="1"/>
</dbReference>
<organism evidence="2 3">
    <name type="scientific">Rotaria magnacalcarata</name>
    <dbReference type="NCBI Taxonomy" id="392030"/>
    <lineage>
        <taxon>Eukaryota</taxon>
        <taxon>Metazoa</taxon>
        <taxon>Spiralia</taxon>
        <taxon>Gnathifera</taxon>
        <taxon>Rotifera</taxon>
        <taxon>Eurotatoria</taxon>
        <taxon>Bdelloidea</taxon>
        <taxon>Philodinida</taxon>
        <taxon>Philodinidae</taxon>
        <taxon>Rotaria</taxon>
    </lineage>
</organism>
<gene>
    <name evidence="2" type="ORF">GIL414_LOCUS31131</name>
</gene>
<dbReference type="InterPro" id="IPR045093">
    <property type="entry name" value="Cullin"/>
</dbReference>
<dbReference type="Pfam" id="PF10557">
    <property type="entry name" value="Cullin_Nedd8"/>
    <property type="match status" value="1"/>
</dbReference>
<feature type="domain" description="Cullin neddylation" evidence="1">
    <location>
        <begin position="53"/>
        <end position="120"/>
    </location>
</feature>
<dbReference type="AlphaFoldDB" id="A0A8S2W6W1"/>
<dbReference type="InterPro" id="IPR036390">
    <property type="entry name" value="WH_DNA-bd_sf"/>
</dbReference>
<evidence type="ECO:0000313" key="2">
    <source>
        <dbReference type="EMBL" id="CAF4421767.1"/>
    </source>
</evidence>
<feature type="non-terminal residue" evidence="2">
    <location>
        <position position="1"/>
    </location>
</feature>
<evidence type="ECO:0000259" key="1">
    <source>
        <dbReference type="SMART" id="SM00884"/>
    </source>
</evidence>
<dbReference type="InterPro" id="IPR019559">
    <property type="entry name" value="Cullin_neddylation_domain"/>
</dbReference>
<dbReference type="InterPro" id="IPR036388">
    <property type="entry name" value="WH-like_DNA-bd_sf"/>
</dbReference>
<dbReference type="SMART" id="SM00884">
    <property type="entry name" value="Cullin_Nedd8"/>
    <property type="match status" value="1"/>
</dbReference>
<dbReference type="SUPFAM" id="SSF46785">
    <property type="entry name" value="Winged helix' DNA-binding domain"/>
    <property type="match status" value="1"/>
</dbReference>
<dbReference type="GO" id="GO:0006511">
    <property type="term" value="P:ubiquitin-dependent protein catabolic process"/>
    <property type="evidence" value="ECO:0007669"/>
    <property type="project" value="InterPro"/>
</dbReference>
<proteinExistence type="predicted"/>
<dbReference type="EMBL" id="CAJOBJ010062019">
    <property type="protein sequence ID" value="CAF4421767.1"/>
    <property type="molecule type" value="Genomic_DNA"/>
</dbReference>
<dbReference type="FunFam" id="1.10.10.10:FF:000091">
    <property type="entry name" value="Cullin 3"/>
    <property type="match status" value="1"/>
</dbReference>
<dbReference type="InterPro" id="IPR036317">
    <property type="entry name" value="Cullin_homology_sf"/>
</dbReference>
<dbReference type="SUPFAM" id="SSF75632">
    <property type="entry name" value="Cullin homology domain"/>
    <property type="match status" value="1"/>
</dbReference>
<name>A0A8S2W6W1_9BILA</name>
<reference evidence="2" key="1">
    <citation type="submission" date="2021-02" db="EMBL/GenBank/DDBJ databases">
        <authorList>
            <person name="Nowell W R."/>
        </authorList>
    </citation>
    <scope>NUCLEOTIDE SEQUENCE</scope>
</reference>
<evidence type="ECO:0000313" key="3">
    <source>
        <dbReference type="Proteomes" id="UP000681720"/>
    </source>
</evidence>
<dbReference type="InterPro" id="IPR016157">
    <property type="entry name" value="Cullin_CS"/>
</dbReference>
<sequence length="126" mass="14927">RIFLKEPRTKEIQSNDRFSINDSFTSKLFRVKINPVTAKIESDPERLETRNKVDDDRKHVIDAAIVRIMKTRKAMTHTQLIAEVTHQLKSRFMPSPVFIKKRIESLIERDYLSRSTDDRKMYSYVA</sequence>
<comment type="caution">
    <text evidence="2">The sequence shown here is derived from an EMBL/GenBank/DDBJ whole genome shotgun (WGS) entry which is preliminary data.</text>
</comment>